<dbReference type="InterPro" id="IPR006427">
    <property type="entry name" value="Portal_HK97"/>
</dbReference>
<dbReference type="NCBIfam" id="TIGR01537">
    <property type="entry name" value="portal_HK97"/>
    <property type="match status" value="1"/>
</dbReference>
<feature type="region of interest" description="Disordered" evidence="1">
    <location>
        <begin position="162"/>
        <end position="213"/>
    </location>
</feature>
<keyword evidence="3" id="KW-1185">Reference proteome</keyword>
<feature type="region of interest" description="Disordered" evidence="1">
    <location>
        <begin position="48"/>
        <end position="72"/>
    </location>
</feature>
<reference evidence="2" key="1">
    <citation type="submission" date="2022-07" db="EMBL/GenBank/DDBJ databases">
        <authorList>
            <person name="Trinca V."/>
            <person name="Uliana J.V.C."/>
            <person name="Torres T.T."/>
            <person name="Ward R.J."/>
            <person name="Monesi N."/>
        </authorList>
    </citation>
    <scope>NUCLEOTIDE SEQUENCE</scope>
    <source>
        <strain evidence="2">HSMRA1968</strain>
        <tissue evidence="2">Whole embryos</tissue>
    </source>
</reference>
<evidence type="ECO:0008006" key="4">
    <source>
        <dbReference type="Google" id="ProtNLM"/>
    </source>
</evidence>
<dbReference type="Proteomes" id="UP001151699">
    <property type="component" value="Chromosome A"/>
</dbReference>
<evidence type="ECO:0000313" key="3">
    <source>
        <dbReference type="Proteomes" id="UP001151699"/>
    </source>
</evidence>
<accession>A0A9Q0N7E1</accession>
<gene>
    <name evidence="2" type="ORF">Bhyg_00231</name>
</gene>
<comment type="caution">
    <text evidence="2">The sequence shown here is derived from an EMBL/GenBank/DDBJ whole genome shotgun (WGS) entry which is preliminary data.</text>
</comment>
<organism evidence="2 3">
    <name type="scientific">Pseudolycoriella hygida</name>
    <dbReference type="NCBI Taxonomy" id="35572"/>
    <lineage>
        <taxon>Eukaryota</taxon>
        <taxon>Metazoa</taxon>
        <taxon>Ecdysozoa</taxon>
        <taxon>Arthropoda</taxon>
        <taxon>Hexapoda</taxon>
        <taxon>Insecta</taxon>
        <taxon>Pterygota</taxon>
        <taxon>Neoptera</taxon>
        <taxon>Endopterygota</taxon>
        <taxon>Diptera</taxon>
        <taxon>Nematocera</taxon>
        <taxon>Sciaroidea</taxon>
        <taxon>Sciaridae</taxon>
        <taxon>Pseudolycoriella</taxon>
    </lineage>
</organism>
<feature type="region of interest" description="Disordered" evidence="1">
    <location>
        <begin position="308"/>
        <end position="332"/>
    </location>
</feature>
<dbReference type="OrthoDB" id="8112077at2759"/>
<evidence type="ECO:0000256" key="1">
    <source>
        <dbReference type="SAM" id="MobiDB-lite"/>
    </source>
</evidence>
<proteinExistence type="predicted"/>
<sequence>MAPESNELELSHLNKPIAPFADVEGVTEGEQHKDTEDSNIAEELSLASNGTKLEFQENSTDEPKIQQPPNLANAEDFLSREEVNKKKGEIFSFQENEELKEDSERKTLEHLGARGDMSPDSAYESSTEVDFQKKSDELELSPLNRSIVPFVDVEGVIKGTQYKAAEDPHIMEDLSSASNGTELEFQENSTDKSKVQQPPNLANAEDFLPREEVNKKKGEIFSFQENEELKEDSERETLEHLDVCEDVSPDLAYESLVGVNFQKESNELELSHLNKPIAPFADVEGVTEGEQHKDTEDSNIAEELSLASNGTKLEFQENSTDEPKIQQPPNLANAKDFLPREEVNKKKGEIFSFQENSDNTDDDSEDDDAGLINDEEFLEIKPVLPSPKSYISKAMLVKKPLLKSSCAKELKEGPERKTVEHLEICEDVGPDLMYNSPTEADFQERSNDVLNDVLTNETEKIDEQRAQGGRSCHPSQGNINIFNEFQELGLVSMGEHAQGSTYEHVSMHESDEITKQLLKTKTHKLMQKQFKDMSNLMTMKTQEFGRLKIGVEAYKNNVIVNRCVNLIAQSASHVPWIVSKNKGGSYERVLNHPVYHLLKRPNPEKAGADFFGEVIASKLLYGNAYILAALVNMQPREIYLLPAYSMNLMLDKGAAIAYRYTGNNEERIYPIDRVRRVSQILHLKNYHPTDLHYGLSCLDAAALSINLHNQATNWNSSLLRNGARPSGALIVKEGYLTEEQFERLQDQLTEKFTGSNNSGRPLLLEGGLGWQEMSINPKDMDFIESKNSSAREIALAFGIPPQLLGINGDNTYSNMQEARLALWEETLIPLLDKLADALGNWLSQWYHEEIIIDFDRDSISALTEKRENLWAKIANANFMTLNEKRAIVGLKPLDNGDRL</sequence>
<dbReference type="EMBL" id="WJQU01000001">
    <property type="protein sequence ID" value="KAJ6645030.1"/>
    <property type="molecule type" value="Genomic_DNA"/>
</dbReference>
<protein>
    <recommendedName>
        <fullName evidence="4">Phage portal protein</fullName>
    </recommendedName>
</protein>
<name>A0A9Q0N7E1_9DIPT</name>
<evidence type="ECO:0000313" key="2">
    <source>
        <dbReference type="EMBL" id="KAJ6645030.1"/>
    </source>
</evidence>
<dbReference type="AlphaFoldDB" id="A0A9Q0N7E1"/>
<dbReference type="InterPro" id="IPR006944">
    <property type="entry name" value="Phage/GTA_portal"/>
</dbReference>
<dbReference type="Pfam" id="PF04860">
    <property type="entry name" value="Phage_portal"/>
    <property type="match status" value="1"/>
</dbReference>